<feature type="transmembrane region" description="Helical" evidence="10">
    <location>
        <begin position="163"/>
        <end position="189"/>
    </location>
</feature>
<keyword evidence="5" id="KW-0997">Cell inner membrane</keyword>
<dbReference type="InterPro" id="IPR003004">
    <property type="entry name" value="GspF/PilC"/>
</dbReference>
<dbReference type="FunFam" id="1.20.81.30:FF:000001">
    <property type="entry name" value="Type II secretion system protein F"/>
    <property type="match status" value="2"/>
</dbReference>
<dbReference type="RefSeq" id="WP_073201523.1">
    <property type="nucleotide sequence ID" value="NZ_FRCZ01000003.1"/>
</dbReference>
<feature type="domain" description="Type II secretion system protein GspF" evidence="11">
    <location>
        <begin position="271"/>
        <end position="392"/>
    </location>
</feature>
<evidence type="ECO:0000256" key="4">
    <source>
        <dbReference type="ARBA" id="ARBA00022475"/>
    </source>
</evidence>
<dbReference type="PANTHER" id="PTHR30012">
    <property type="entry name" value="GENERAL SECRETION PATHWAY PROTEIN"/>
    <property type="match status" value="1"/>
</dbReference>
<keyword evidence="13" id="KW-1185">Reference proteome</keyword>
<comment type="similarity">
    <text evidence="2 9">Belongs to the GSP F family.</text>
</comment>
<proteinExistence type="inferred from homology"/>
<feature type="transmembrane region" description="Helical" evidence="10">
    <location>
        <begin position="220"/>
        <end position="239"/>
    </location>
</feature>
<evidence type="ECO:0000256" key="9">
    <source>
        <dbReference type="RuleBase" id="RU003923"/>
    </source>
</evidence>
<dbReference type="PROSITE" id="PS00874">
    <property type="entry name" value="T2SP_F"/>
    <property type="match status" value="1"/>
</dbReference>
<evidence type="ECO:0000256" key="10">
    <source>
        <dbReference type="SAM" id="Phobius"/>
    </source>
</evidence>
<dbReference type="InterPro" id="IPR042094">
    <property type="entry name" value="T2SS_GspF_sf"/>
</dbReference>
<dbReference type="AlphaFoldDB" id="A0A1M7NWG2"/>
<dbReference type="Gene3D" id="1.20.81.30">
    <property type="entry name" value="Type II secretion system (T2SS), domain F"/>
    <property type="match status" value="2"/>
</dbReference>
<evidence type="ECO:0000259" key="11">
    <source>
        <dbReference type="Pfam" id="PF00482"/>
    </source>
</evidence>
<keyword evidence="3 9" id="KW-0813">Transport</keyword>
<evidence type="ECO:0000256" key="1">
    <source>
        <dbReference type="ARBA" id="ARBA00004429"/>
    </source>
</evidence>
<evidence type="ECO:0000256" key="2">
    <source>
        <dbReference type="ARBA" id="ARBA00005745"/>
    </source>
</evidence>
<dbReference type="GO" id="GO:0015628">
    <property type="term" value="P:protein secretion by the type II secretion system"/>
    <property type="evidence" value="ECO:0007669"/>
    <property type="project" value="TreeGrafter"/>
</dbReference>
<evidence type="ECO:0000256" key="3">
    <source>
        <dbReference type="ARBA" id="ARBA00022448"/>
    </source>
</evidence>
<gene>
    <name evidence="12" type="ORF">SAMN05216179_1807</name>
</gene>
<dbReference type="EMBL" id="FRCZ01000003">
    <property type="protein sequence ID" value="SHN08453.1"/>
    <property type="molecule type" value="Genomic_DNA"/>
</dbReference>
<protein>
    <submittedName>
        <fullName evidence="12">Type IV pilus assembly protein PilC</fullName>
    </submittedName>
</protein>
<evidence type="ECO:0000256" key="7">
    <source>
        <dbReference type="ARBA" id="ARBA00022989"/>
    </source>
</evidence>
<dbReference type="PRINTS" id="PR00812">
    <property type="entry name" value="BCTERIALGSPF"/>
</dbReference>
<dbReference type="Proteomes" id="UP000184184">
    <property type="component" value="Unassembled WGS sequence"/>
</dbReference>
<evidence type="ECO:0000313" key="13">
    <source>
        <dbReference type="Proteomes" id="UP000184184"/>
    </source>
</evidence>
<sequence>MAFYSYKAKSADGKMKNGKLESENKAEAVEELNSIGLHVFQIKKVNSLLYRDIYIGNPIKHKDFIVFLRQFSTLVDAGLSLVDTIEILAEQSNSKVLKEALEEVQDMIREGKPLSEAFSHFPKLFPSLLISMIRAGEASGRLDEILDRMATYYEKQYQLKQKVITALTYPAVIGILSLSITIFLFAYIVPIFADMFLSFGQELPFYTQLVLDMSGFFQKFWWIILIIIFMLVFFMQLIVKNEVMAYRFDVIKLRMPIIGTFIQKATLSRMTQTLSSLINSSVSILQAVEITKDVIDNRVVKGVLVDCKKALENGQSLAKPMKEHWVFPKLITQMIAVGEATGSIDQMLKKVSDYYEQDLEEASDKLKSLIEPIMIVFLSIIVGSIVLAIVIPMFTLFETI</sequence>
<feature type="domain" description="Type II secretion system protein GspF" evidence="11">
    <location>
        <begin position="67"/>
        <end position="190"/>
    </location>
</feature>
<name>A0A1M7NWG2_9BACI</name>
<feature type="transmembrane region" description="Helical" evidence="10">
    <location>
        <begin position="373"/>
        <end position="397"/>
    </location>
</feature>
<evidence type="ECO:0000256" key="5">
    <source>
        <dbReference type="ARBA" id="ARBA00022519"/>
    </source>
</evidence>
<dbReference type="InterPro" id="IPR001992">
    <property type="entry name" value="T2SS_GspF/T4SS_PilC_CS"/>
</dbReference>
<dbReference type="OrthoDB" id="9805682at2"/>
<comment type="subcellular location">
    <subcellularLocation>
        <location evidence="1">Cell inner membrane</location>
        <topology evidence="1">Multi-pass membrane protein</topology>
    </subcellularLocation>
    <subcellularLocation>
        <location evidence="9">Cell membrane</location>
        <topology evidence="9">Multi-pass membrane protein</topology>
    </subcellularLocation>
</comment>
<dbReference type="PANTHER" id="PTHR30012:SF0">
    <property type="entry name" value="TYPE II SECRETION SYSTEM PROTEIN F-RELATED"/>
    <property type="match status" value="1"/>
</dbReference>
<accession>A0A1M7NWG2</accession>
<dbReference type="GO" id="GO:0005886">
    <property type="term" value="C:plasma membrane"/>
    <property type="evidence" value="ECO:0007669"/>
    <property type="project" value="UniProtKB-SubCell"/>
</dbReference>
<keyword evidence="8 10" id="KW-0472">Membrane</keyword>
<keyword evidence="4" id="KW-1003">Cell membrane</keyword>
<organism evidence="12 13">
    <name type="scientific">Gracilibacillus kekensis</name>
    <dbReference type="NCBI Taxonomy" id="1027249"/>
    <lineage>
        <taxon>Bacteria</taxon>
        <taxon>Bacillati</taxon>
        <taxon>Bacillota</taxon>
        <taxon>Bacilli</taxon>
        <taxon>Bacillales</taxon>
        <taxon>Bacillaceae</taxon>
        <taxon>Gracilibacillus</taxon>
    </lineage>
</organism>
<keyword evidence="6 9" id="KW-0812">Transmembrane</keyword>
<evidence type="ECO:0000256" key="6">
    <source>
        <dbReference type="ARBA" id="ARBA00022692"/>
    </source>
</evidence>
<keyword evidence="7 10" id="KW-1133">Transmembrane helix</keyword>
<reference evidence="12 13" key="1">
    <citation type="submission" date="2016-11" db="EMBL/GenBank/DDBJ databases">
        <authorList>
            <person name="Jaros S."/>
            <person name="Januszkiewicz K."/>
            <person name="Wedrychowicz H."/>
        </authorList>
    </citation>
    <scope>NUCLEOTIDE SEQUENCE [LARGE SCALE GENOMIC DNA]</scope>
    <source>
        <strain evidence="12 13">CGMCC 1.10681</strain>
    </source>
</reference>
<dbReference type="STRING" id="1027249.SAMN05216179_1807"/>
<evidence type="ECO:0000313" key="12">
    <source>
        <dbReference type="EMBL" id="SHN08453.1"/>
    </source>
</evidence>
<dbReference type="Pfam" id="PF00482">
    <property type="entry name" value="T2SSF"/>
    <property type="match status" value="2"/>
</dbReference>
<evidence type="ECO:0000256" key="8">
    <source>
        <dbReference type="ARBA" id="ARBA00023136"/>
    </source>
</evidence>
<dbReference type="InterPro" id="IPR018076">
    <property type="entry name" value="T2SS_GspF_dom"/>
</dbReference>